<dbReference type="CDD" id="cd06471">
    <property type="entry name" value="ACD_LpsHSP_like"/>
    <property type="match status" value="1"/>
</dbReference>
<reference evidence="5" key="1">
    <citation type="submission" date="2016-10" db="EMBL/GenBank/DDBJ databases">
        <authorList>
            <person name="Varghese N."/>
        </authorList>
    </citation>
    <scope>NUCLEOTIDE SEQUENCE [LARGE SCALE GENOMIC DNA]</scope>
    <source>
        <strain evidence="5">DSM 20406</strain>
    </source>
</reference>
<feature type="domain" description="SHSP" evidence="3">
    <location>
        <begin position="17"/>
        <end position="127"/>
    </location>
</feature>
<organism evidence="4 5">
    <name type="scientific">Sharpea azabuensis</name>
    <dbReference type="NCBI Taxonomy" id="322505"/>
    <lineage>
        <taxon>Bacteria</taxon>
        <taxon>Bacillati</taxon>
        <taxon>Bacillota</taxon>
        <taxon>Erysipelotrichia</taxon>
        <taxon>Erysipelotrichales</taxon>
        <taxon>Coprobacillaceae</taxon>
        <taxon>Sharpea</taxon>
    </lineage>
</organism>
<gene>
    <name evidence="4" type="ORF">SAMN04487834_10257</name>
</gene>
<dbReference type="Proteomes" id="UP000183028">
    <property type="component" value="Unassembled WGS sequence"/>
</dbReference>
<dbReference type="eggNOG" id="COG0071">
    <property type="taxonomic scope" value="Bacteria"/>
</dbReference>
<dbReference type="PANTHER" id="PTHR11527">
    <property type="entry name" value="HEAT-SHOCK PROTEIN 20 FAMILY MEMBER"/>
    <property type="match status" value="1"/>
</dbReference>
<dbReference type="InterPro" id="IPR008978">
    <property type="entry name" value="HSP20-like_chaperone"/>
</dbReference>
<dbReference type="STRING" id="322505.SAMN04487836_1528"/>
<accession>A0A1H6TJ70</accession>
<comment type="similarity">
    <text evidence="1 2">Belongs to the small heat shock protein (HSP20) family.</text>
</comment>
<dbReference type="RefSeq" id="WP_033162344.1">
    <property type="nucleotide sequence ID" value="NZ_CACVPP010000011.1"/>
</dbReference>
<evidence type="ECO:0000313" key="4">
    <source>
        <dbReference type="EMBL" id="SEI80071.1"/>
    </source>
</evidence>
<dbReference type="PROSITE" id="PS01031">
    <property type="entry name" value="SHSP"/>
    <property type="match status" value="1"/>
</dbReference>
<dbReference type="Pfam" id="PF00011">
    <property type="entry name" value="HSP20"/>
    <property type="match status" value="1"/>
</dbReference>
<proteinExistence type="inferred from homology"/>
<dbReference type="Gene3D" id="2.60.40.790">
    <property type="match status" value="1"/>
</dbReference>
<protein>
    <submittedName>
        <fullName evidence="4">Molecular chaperone IbpA, HSP20 family</fullName>
    </submittedName>
</protein>
<evidence type="ECO:0000259" key="3">
    <source>
        <dbReference type="PROSITE" id="PS01031"/>
    </source>
</evidence>
<dbReference type="InterPro" id="IPR002068">
    <property type="entry name" value="A-crystallin/Hsp20_dom"/>
</dbReference>
<dbReference type="InterPro" id="IPR031107">
    <property type="entry name" value="Small_HSP"/>
</dbReference>
<keyword evidence="5" id="KW-1185">Reference proteome</keyword>
<evidence type="ECO:0000256" key="2">
    <source>
        <dbReference type="RuleBase" id="RU003616"/>
    </source>
</evidence>
<sequence>MYFNLFDDLFNDDYFAPAKKVSSMKTDIYEQGDNYVLAIELPGINKEQVKLNLKDGYLTVSVTASEVKEGNMIRSERYHGDASRSFYVGEEFKPEDIKARFENGELFITLPKEAPKKIEETHYINID</sequence>
<name>A0A1H6TJ70_9FIRM</name>
<dbReference type="AlphaFoldDB" id="A0A1H6TJ70"/>
<dbReference type="EMBL" id="FNYK01000025">
    <property type="protein sequence ID" value="SEI80071.1"/>
    <property type="molecule type" value="Genomic_DNA"/>
</dbReference>
<dbReference type="GeneID" id="54119744"/>
<evidence type="ECO:0000313" key="5">
    <source>
        <dbReference type="Proteomes" id="UP000183028"/>
    </source>
</evidence>
<dbReference type="OrthoDB" id="9811615at2"/>
<dbReference type="SUPFAM" id="SSF49764">
    <property type="entry name" value="HSP20-like chaperones"/>
    <property type="match status" value="1"/>
</dbReference>
<evidence type="ECO:0000256" key="1">
    <source>
        <dbReference type="PROSITE-ProRule" id="PRU00285"/>
    </source>
</evidence>